<evidence type="ECO:0000256" key="1">
    <source>
        <dbReference type="ARBA" id="ARBA00022723"/>
    </source>
</evidence>
<accession>A0A1H1AJZ2</accession>
<dbReference type="Pfam" id="PF00589">
    <property type="entry name" value="Phage_integrase"/>
    <property type="match status" value="1"/>
</dbReference>
<sequence>MSTTKHVDVQRSLQNLENEVHSENAKAVRRFINHQAAEGISDVQQERQIQSFKTLLKRFTPDGFRLQGASEDELKQVLADLNRSDYAEATKHKFKGTIKKFYKVENGGHEHPDKVDFFTVTKKKATPITRDDLFTEDERQRLFRNFSNTRDRAFTSVLYESAARPGELLECSISDFTSNGKGDFIFLEGSKGTPDRNNQLVRSGRTLREWIAQHPLGGEVGNIDDPSAPLWVKREQQKCRGCGKIPRFHDDQCEYTPDLRDRMNYNGFLNRFKDACERADIPESKRRPYNLRHTRLTEVATFMGYEQLNKFAGWVPGSSRAKVYVHLNNDDVNQAIRKEYGLDTTEDPDENWECTFCGAANEGQHTECRQCGRPNSLEAQSNAETKERVIERLAELEEAGVLDKLEEFDEM</sequence>
<keyword evidence="1" id="KW-0479">Metal-binding</keyword>
<evidence type="ECO:0000259" key="5">
    <source>
        <dbReference type="PROSITE" id="PS50199"/>
    </source>
</evidence>
<protein>
    <submittedName>
        <fullName evidence="7">Site-specific recombinase XerD</fullName>
    </submittedName>
</protein>
<keyword evidence="2" id="KW-0863">Zinc-finger</keyword>
<feature type="domain" description="Tyr recombinase" evidence="6">
    <location>
        <begin position="129"/>
        <end position="337"/>
    </location>
</feature>
<dbReference type="Proteomes" id="UP000198848">
    <property type="component" value="Unassembled WGS sequence"/>
</dbReference>
<keyword evidence="4" id="KW-0233">DNA recombination</keyword>
<evidence type="ECO:0000313" key="8">
    <source>
        <dbReference type="Proteomes" id="UP000198848"/>
    </source>
</evidence>
<dbReference type="PROSITE" id="PS50199">
    <property type="entry name" value="ZF_RANBP2_2"/>
    <property type="match status" value="1"/>
</dbReference>
<name>A0A1H1AJZ2_NATTX</name>
<dbReference type="AlphaFoldDB" id="A0A1H1AJZ2"/>
<dbReference type="PROSITE" id="PS01358">
    <property type="entry name" value="ZF_RANBP2_1"/>
    <property type="match status" value="1"/>
</dbReference>
<dbReference type="InterPro" id="IPR011010">
    <property type="entry name" value="DNA_brk_join_enz"/>
</dbReference>
<evidence type="ECO:0000313" key="7">
    <source>
        <dbReference type="EMBL" id="SDQ40113.1"/>
    </source>
</evidence>
<evidence type="ECO:0000256" key="3">
    <source>
        <dbReference type="ARBA" id="ARBA00022833"/>
    </source>
</evidence>
<dbReference type="InterPro" id="IPR050090">
    <property type="entry name" value="Tyrosine_recombinase_XerCD"/>
</dbReference>
<dbReference type="STRING" id="1095778.SAMN04489842_0724"/>
<organism evidence="7 8">
    <name type="scientific">Natronobacterium texcoconense</name>
    <dbReference type="NCBI Taxonomy" id="1095778"/>
    <lineage>
        <taxon>Archaea</taxon>
        <taxon>Methanobacteriati</taxon>
        <taxon>Methanobacteriota</taxon>
        <taxon>Stenosarchaea group</taxon>
        <taxon>Halobacteria</taxon>
        <taxon>Halobacteriales</taxon>
        <taxon>Natrialbaceae</taxon>
        <taxon>Natronobacterium</taxon>
    </lineage>
</organism>
<proteinExistence type="predicted"/>
<dbReference type="Gene3D" id="1.10.443.10">
    <property type="entry name" value="Intergrase catalytic core"/>
    <property type="match status" value="1"/>
</dbReference>
<reference evidence="8" key="1">
    <citation type="submission" date="2016-10" db="EMBL/GenBank/DDBJ databases">
        <authorList>
            <person name="Varghese N."/>
            <person name="Submissions S."/>
        </authorList>
    </citation>
    <scope>NUCLEOTIDE SEQUENCE [LARGE SCALE GENOMIC DNA]</scope>
    <source>
        <strain evidence="8">DSM 24767</strain>
    </source>
</reference>
<dbReference type="RefSeq" id="WP_090377464.1">
    <property type="nucleotide sequence ID" value="NZ_FNLC01000001.1"/>
</dbReference>
<dbReference type="PANTHER" id="PTHR30349">
    <property type="entry name" value="PHAGE INTEGRASE-RELATED"/>
    <property type="match status" value="1"/>
</dbReference>
<dbReference type="InterPro" id="IPR013762">
    <property type="entry name" value="Integrase-like_cat_sf"/>
</dbReference>
<dbReference type="GO" id="GO:0008270">
    <property type="term" value="F:zinc ion binding"/>
    <property type="evidence" value="ECO:0007669"/>
    <property type="project" value="UniProtKB-KW"/>
</dbReference>
<feature type="domain" description="RanBP2-type" evidence="5">
    <location>
        <begin position="348"/>
        <end position="377"/>
    </location>
</feature>
<keyword evidence="8" id="KW-1185">Reference proteome</keyword>
<dbReference type="GO" id="GO:0015074">
    <property type="term" value="P:DNA integration"/>
    <property type="evidence" value="ECO:0007669"/>
    <property type="project" value="InterPro"/>
</dbReference>
<evidence type="ECO:0000259" key="6">
    <source>
        <dbReference type="PROSITE" id="PS51898"/>
    </source>
</evidence>
<dbReference type="EMBL" id="FNLC01000001">
    <property type="protein sequence ID" value="SDQ40113.1"/>
    <property type="molecule type" value="Genomic_DNA"/>
</dbReference>
<dbReference type="PROSITE" id="PS51898">
    <property type="entry name" value="TYR_RECOMBINASE"/>
    <property type="match status" value="1"/>
</dbReference>
<dbReference type="InterPro" id="IPR002104">
    <property type="entry name" value="Integrase_catalytic"/>
</dbReference>
<dbReference type="PANTHER" id="PTHR30349:SF87">
    <property type="entry name" value="TRANSPOSASE A"/>
    <property type="match status" value="1"/>
</dbReference>
<dbReference type="OrthoDB" id="144892at2157"/>
<gene>
    <name evidence="7" type="ORF">SAMN04489842_0724</name>
</gene>
<dbReference type="SUPFAM" id="SSF56349">
    <property type="entry name" value="DNA breaking-rejoining enzymes"/>
    <property type="match status" value="1"/>
</dbReference>
<evidence type="ECO:0000256" key="4">
    <source>
        <dbReference type="ARBA" id="ARBA00023172"/>
    </source>
</evidence>
<dbReference type="InterPro" id="IPR001876">
    <property type="entry name" value="Znf_RanBP2"/>
</dbReference>
<evidence type="ECO:0000256" key="2">
    <source>
        <dbReference type="ARBA" id="ARBA00022771"/>
    </source>
</evidence>
<dbReference type="GO" id="GO:0006310">
    <property type="term" value="P:DNA recombination"/>
    <property type="evidence" value="ECO:0007669"/>
    <property type="project" value="UniProtKB-KW"/>
</dbReference>
<keyword evidence="3" id="KW-0862">Zinc</keyword>
<dbReference type="GO" id="GO:0003677">
    <property type="term" value="F:DNA binding"/>
    <property type="evidence" value="ECO:0007669"/>
    <property type="project" value="InterPro"/>
</dbReference>